<sequence length="95" mass="9468">MPGNNSSGSNAARITPSFSGSASANYIKVTTSSTTDNASLSIADGASVAGRVVYIKASGSSSLTVYIVNGNATVSSVIIPANTMGTFVSDGTNWN</sequence>
<dbReference type="EMBL" id="JAEDAE010000014">
    <property type="protein sequence ID" value="MBH8560486.1"/>
    <property type="molecule type" value="Genomic_DNA"/>
</dbReference>
<evidence type="ECO:0000313" key="2">
    <source>
        <dbReference type="Proteomes" id="UP000625631"/>
    </source>
</evidence>
<comment type="caution">
    <text evidence="1">The sequence shown here is derived from an EMBL/GenBank/DDBJ whole genome shotgun (WGS) entry which is preliminary data.</text>
</comment>
<dbReference type="RefSeq" id="WP_198076949.1">
    <property type="nucleotide sequence ID" value="NZ_JAEDAD010000008.1"/>
</dbReference>
<evidence type="ECO:0000313" key="1">
    <source>
        <dbReference type="EMBL" id="MBH8560486.1"/>
    </source>
</evidence>
<keyword evidence="2" id="KW-1185">Reference proteome</keyword>
<reference evidence="1 2" key="1">
    <citation type="submission" date="2020-12" db="EMBL/GenBank/DDBJ databases">
        <title>Hymenobacter sp.</title>
        <authorList>
            <person name="Kim M.K."/>
        </authorList>
    </citation>
    <scope>NUCLEOTIDE SEQUENCE [LARGE SCALE GENOMIC DNA]</scope>
    <source>
        <strain evidence="1 2">BT442</strain>
    </source>
</reference>
<gene>
    <name evidence="1" type="ORF">I7X13_20665</name>
</gene>
<accession>A0ABS0QE75</accession>
<dbReference type="Proteomes" id="UP000625631">
    <property type="component" value="Unassembled WGS sequence"/>
</dbReference>
<proteinExistence type="predicted"/>
<name>A0ABS0QE75_9BACT</name>
<organism evidence="1 2">
    <name type="scientific">Hymenobacter negativus</name>
    <dbReference type="NCBI Taxonomy" id="2795026"/>
    <lineage>
        <taxon>Bacteria</taxon>
        <taxon>Pseudomonadati</taxon>
        <taxon>Bacteroidota</taxon>
        <taxon>Cytophagia</taxon>
        <taxon>Cytophagales</taxon>
        <taxon>Hymenobacteraceae</taxon>
        <taxon>Hymenobacter</taxon>
    </lineage>
</organism>
<protein>
    <submittedName>
        <fullName evidence="1">Uncharacterized protein</fullName>
    </submittedName>
</protein>